<dbReference type="PANTHER" id="PTHR38566">
    <property type="entry name" value="RNA_LIG_T4_1 DOMAIN-CONTAINING PROTEIN"/>
    <property type="match status" value="1"/>
</dbReference>
<name>A0A7J6L7M4_PERCH</name>
<proteinExistence type="predicted"/>
<organism evidence="2 3">
    <name type="scientific">Perkinsus chesapeaki</name>
    <name type="common">Clam parasite</name>
    <name type="synonym">Perkinsus andrewsi</name>
    <dbReference type="NCBI Taxonomy" id="330153"/>
    <lineage>
        <taxon>Eukaryota</taxon>
        <taxon>Sar</taxon>
        <taxon>Alveolata</taxon>
        <taxon>Perkinsozoa</taxon>
        <taxon>Perkinsea</taxon>
        <taxon>Perkinsida</taxon>
        <taxon>Perkinsidae</taxon>
        <taxon>Perkinsus</taxon>
    </lineage>
</organism>
<dbReference type="Proteomes" id="UP000591131">
    <property type="component" value="Unassembled WGS sequence"/>
</dbReference>
<dbReference type="AlphaFoldDB" id="A0A7J6L7M4"/>
<dbReference type="OrthoDB" id="340359at2759"/>
<keyword evidence="3" id="KW-1185">Reference proteome</keyword>
<evidence type="ECO:0000313" key="2">
    <source>
        <dbReference type="EMBL" id="KAF4655173.1"/>
    </source>
</evidence>
<protein>
    <recommendedName>
        <fullName evidence="4">tRNA ligase phosphodiesterase domain-containing protein</fullName>
    </recommendedName>
</protein>
<evidence type="ECO:0000313" key="3">
    <source>
        <dbReference type="Proteomes" id="UP000591131"/>
    </source>
</evidence>
<evidence type="ECO:0008006" key="4">
    <source>
        <dbReference type="Google" id="ProtNLM"/>
    </source>
</evidence>
<comment type="caution">
    <text evidence="2">The sequence shown here is derived from an EMBL/GenBank/DDBJ whole genome shotgun (WGS) entry which is preliminary data.</text>
</comment>
<reference evidence="2 3" key="1">
    <citation type="submission" date="2020-04" db="EMBL/GenBank/DDBJ databases">
        <title>Perkinsus chesapeaki whole genome sequence.</title>
        <authorList>
            <person name="Bogema D.R."/>
        </authorList>
    </citation>
    <scope>NUCLEOTIDE SEQUENCE [LARGE SCALE GENOMIC DNA]</scope>
    <source>
        <strain evidence="2">ATCC PRA-425</strain>
    </source>
</reference>
<sequence length="1097" mass="123062">MSKCIPLRAPQSAARPGKVSSLATKARIATPEALYDWMKKCKHCKLVSTELPEFGCNIVDVSMLKKKSEDKTYSRNNLLHCLLRRGLSLAVWDGSKRRRIMAQEGCSLGVEEGLKVTLLRQGLPKFFDIDVDEDFTGSGVQSWLGKRLVEQWPNRLYLLDKANGENAQVSWAVEVSAWVICSKNVSLMAKEESDIAKFDEDRFEYARFVAHVWFEELQKLQKKGTVDTVKDALSSRTLVGELCGRSGVQHLVEYALVDNVCGCESACVDPAEALSMIKEWGLTTIEEVRPAKLVEFSPGDWDGLSNEISAISQYEMQDVRTLEQLIRCGREGVVAYFEHWVPDTGEATVVALGKAKTAQYKLLRKMRETAKAFSRKPQKSLLQTYKQTAEATLANNDRKEQILVLFLELFRRVEFVVRNNKEGFRDFTAIDQRFPELLALAAKTPAVGERQATGAVIAVLSPPGMIPKELFTDDVLLGLENLPNMLAEGRHVGPLRSVLALKCIDPELRKNIEVFQYGWDEEPEEILRRSLKNGECNELAEADRSFYACSLEKKRALITKWHETLGKVAAAGVQQTKITSIDELKSAIRETFSKKVGPIPGAGRAQRVFVVAPVGVPGSGKTRLLTEVFRKLTVSRCKYRQGIVEEKNGLDIDPQANIRDAIYLSSDDFAEAGKANQRVQNRRMKQASETFARDVVGQSPEGSNHVVIIDKNHVHTGDLRGSAVAFMQPDTQVKVIGLFLGEAAEEEASHWDYPWGPRAMAVCLGRVLNRKDHPTLGSDTNDQRSKAAVFLTFWKMFKSYWGLQENKLISSVLKLPIINSGRWIEDGTVLAEEVLAKTPGQKDRNRWNYEVGEDDLARIDRLVKLVETDEESFVESDKCVDMVVEKLEASAAQIHWPLYVGVSVSGFNREVLVKHTMALLHQPGQWTIREELHVTLLFLACRRPEGEKQQGVVEEVTKGSDMIVTVRPRKAFEVPGRMLCVEVEVDGPEWLDHLQPQPHLHVTMALDSGCPAKLAREFLRGYYEGGEEVDGTKVSDINTYEFPEMFILPNCKVQGFFNYELLITTAAVVERLNLSQSRGGGSQLETPEVFDLSRRPT</sequence>
<feature type="region of interest" description="Disordered" evidence="1">
    <location>
        <begin position="1077"/>
        <end position="1097"/>
    </location>
</feature>
<evidence type="ECO:0000256" key="1">
    <source>
        <dbReference type="SAM" id="MobiDB-lite"/>
    </source>
</evidence>
<dbReference type="EMBL" id="JAAPAO010000673">
    <property type="protein sequence ID" value="KAF4655173.1"/>
    <property type="molecule type" value="Genomic_DNA"/>
</dbReference>
<accession>A0A7J6L7M4</accession>
<dbReference type="PANTHER" id="PTHR38566:SF1">
    <property type="entry name" value="CHROMOSOME UNDETERMINED SCAFFOLD_18, WHOLE GENOME SHOTGUN SEQUENCE"/>
    <property type="match status" value="1"/>
</dbReference>
<gene>
    <name evidence="2" type="ORF">FOL47_009551</name>
</gene>
<feature type="non-terminal residue" evidence="2">
    <location>
        <position position="1097"/>
    </location>
</feature>